<accession>A0A081FUA1</accession>
<keyword evidence="1" id="KW-1133">Transmembrane helix</keyword>
<dbReference type="PANTHER" id="PTHR40278">
    <property type="entry name" value="DNA UTILIZATION PROTEIN HOFN"/>
    <property type="match status" value="1"/>
</dbReference>
<proteinExistence type="predicted"/>
<dbReference type="PATRIC" id="fig|1232683.4.peg.3708"/>
<keyword evidence="3" id="KW-1185">Reference proteome</keyword>
<dbReference type="InterPro" id="IPR052534">
    <property type="entry name" value="Extracell_DNA_Util/SecSys_Comp"/>
</dbReference>
<evidence type="ECO:0000313" key="3">
    <source>
        <dbReference type="Proteomes" id="UP000028252"/>
    </source>
</evidence>
<dbReference type="InterPro" id="IPR043129">
    <property type="entry name" value="ATPase_NBD"/>
</dbReference>
<dbReference type="Proteomes" id="UP000028252">
    <property type="component" value="Unassembled WGS sequence"/>
</dbReference>
<dbReference type="PANTHER" id="PTHR40278:SF1">
    <property type="entry name" value="DNA UTILIZATION PROTEIN HOFN"/>
    <property type="match status" value="1"/>
</dbReference>
<dbReference type="STRING" id="1232683.ADIMK_3767"/>
<protein>
    <submittedName>
        <fullName evidence="2">General secretion pathway protein L</fullName>
    </submittedName>
</protein>
<dbReference type="SUPFAM" id="SSF53067">
    <property type="entry name" value="Actin-like ATPase domain"/>
    <property type="match status" value="1"/>
</dbReference>
<evidence type="ECO:0000313" key="2">
    <source>
        <dbReference type="EMBL" id="KEA62106.1"/>
    </source>
</evidence>
<dbReference type="Pfam" id="PF05137">
    <property type="entry name" value="PilN"/>
    <property type="match status" value="1"/>
</dbReference>
<feature type="transmembrane region" description="Helical" evidence="1">
    <location>
        <begin position="178"/>
        <end position="197"/>
    </location>
</feature>
<dbReference type="eggNOG" id="COG3166">
    <property type="taxonomic scope" value="Bacteria"/>
</dbReference>
<dbReference type="EMBL" id="JMQN01000057">
    <property type="protein sequence ID" value="KEA62106.1"/>
    <property type="molecule type" value="Genomic_DNA"/>
</dbReference>
<name>A0A081FUA1_9GAMM</name>
<gene>
    <name evidence="2" type="ORF">ADIMK_3767</name>
</gene>
<organism evidence="2 3">
    <name type="scientific">Marinobacterium lacunae</name>
    <dbReference type="NCBI Taxonomy" id="1232683"/>
    <lineage>
        <taxon>Bacteria</taxon>
        <taxon>Pseudomonadati</taxon>
        <taxon>Pseudomonadota</taxon>
        <taxon>Gammaproteobacteria</taxon>
        <taxon>Oceanospirillales</taxon>
        <taxon>Oceanospirillaceae</taxon>
        <taxon>Marinobacterium</taxon>
    </lineage>
</organism>
<keyword evidence="1" id="KW-0812">Transmembrane</keyword>
<comment type="caution">
    <text evidence="2">The sequence shown here is derived from an EMBL/GenBank/DDBJ whole genome shotgun (WGS) entry which is preliminary data.</text>
</comment>
<reference evidence="2 3" key="1">
    <citation type="submission" date="2014-04" db="EMBL/GenBank/DDBJ databases">
        <title>Marinobacterium kochiensis sp. nov., isolated from sediment sample collected from Kochi backwaters in Kerala, India.</title>
        <authorList>
            <person name="Singh A."/>
            <person name="Pinnaka A.K."/>
        </authorList>
    </citation>
    <scope>NUCLEOTIDE SEQUENCE [LARGE SCALE GENOMIC DNA]</scope>
    <source>
        <strain evidence="2 3">AK27</strain>
    </source>
</reference>
<evidence type="ECO:0000256" key="1">
    <source>
        <dbReference type="SAM" id="Phobius"/>
    </source>
</evidence>
<dbReference type="AlphaFoldDB" id="A0A081FUA1"/>
<keyword evidence="1" id="KW-0472">Membrane</keyword>
<sequence>MVPANWRQRLRGREKVMRYNRAQFEVEEGGRRLTIPLEQAAHHPLFATWRTLGSKTAILVTLPPGELLHKVISLPAATEPRLSTVLRYELDRHTPFTASQAGFGYRVLRRDRTASKIEVELFVLPDTKRQPLIKALGDAGIEVDALLPEGLHTDASARRTLNLLGGDGRGSGVRTPTVRMPALLILMLVALVAYAFYQRGQQLSALDEEVKTLEPLAEEARALRMEIEALELGGQYIRHAKSTHPSTLILLDEMTRLLPDHTWLNRLELDGNEMRIQGESTSASELIALIEQSPNFSQAAFSAPVTINSRTRKERFSLTLNVAQEAAP</sequence>
<dbReference type="InterPro" id="IPR007813">
    <property type="entry name" value="PilN"/>
</dbReference>
<dbReference type="Gene3D" id="3.30.420.380">
    <property type="match status" value="1"/>
</dbReference>